<dbReference type="Pfam" id="PF00126">
    <property type="entry name" value="HTH_1"/>
    <property type="match status" value="1"/>
</dbReference>
<evidence type="ECO:0000313" key="3">
    <source>
        <dbReference type="Proteomes" id="UP000092819"/>
    </source>
</evidence>
<protein>
    <submittedName>
        <fullName evidence="2">Glycine cleavage system transcriptional activator</fullName>
    </submittedName>
</protein>
<name>A0A1C3J8Q0_9VIBR</name>
<proteinExistence type="predicted"/>
<sequence length="79" mass="8607">MLLPLRAFVAFEAVARLGSIGAAARELCVTQAAVSQQLKSLQAFLACHPSIRNTLYQARYSVGGLAINQPLPECRYRTD</sequence>
<dbReference type="Gene3D" id="1.10.10.10">
    <property type="entry name" value="Winged helix-like DNA-binding domain superfamily/Winged helix DNA-binding domain"/>
    <property type="match status" value="1"/>
</dbReference>
<evidence type="ECO:0000259" key="1">
    <source>
        <dbReference type="PROSITE" id="PS50931"/>
    </source>
</evidence>
<evidence type="ECO:0000313" key="2">
    <source>
        <dbReference type="EMBL" id="SBT11542.1"/>
    </source>
</evidence>
<dbReference type="GO" id="GO:0003700">
    <property type="term" value="F:DNA-binding transcription factor activity"/>
    <property type="evidence" value="ECO:0007669"/>
    <property type="project" value="InterPro"/>
</dbReference>
<dbReference type="SUPFAM" id="SSF46785">
    <property type="entry name" value="Winged helix' DNA-binding domain"/>
    <property type="match status" value="1"/>
</dbReference>
<dbReference type="InterPro" id="IPR036388">
    <property type="entry name" value="WH-like_DNA-bd_sf"/>
</dbReference>
<keyword evidence="3" id="KW-1185">Reference proteome</keyword>
<organism evidence="2 3">
    <name type="scientific">Vibrio celticus</name>
    <dbReference type="NCBI Taxonomy" id="446372"/>
    <lineage>
        <taxon>Bacteria</taxon>
        <taxon>Pseudomonadati</taxon>
        <taxon>Pseudomonadota</taxon>
        <taxon>Gammaproteobacteria</taxon>
        <taxon>Vibrionales</taxon>
        <taxon>Vibrionaceae</taxon>
        <taxon>Vibrio</taxon>
    </lineage>
</organism>
<dbReference type="Proteomes" id="UP000092819">
    <property type="component" value="Unassembled WGS sequence"/>
</dbReference>
<dbReference type="AlphaFoldDB" id="A0A1C3J8Q0"/>
<dbReference type="PROSITE" id="PS50931">
    <property type="entry name" value="HTH_LYSR"/>
    <property type="match status" value="1"/>
</dbReference>
<dbReference type="EMBL" id="FLQZ01000004">
    <property type="protein sequence ID" value="SBT11542.1"/>
    <property type="molecule type" value="Genomic_DNA"/>
</dbReference>
<gene>
    <name evidence="2" type="primary">gcvA_1</name>
    <name evidence="2" type="ORF">VCE7224_00258</name>
</gene>
<accession>A0A1C3J8Q0</accession>
<dbReference type="InterPro" id="IPR000847">
    <property type="entry name" value="LysR_HTH_N"/>
</dbReference>
<feature type="domain" description="HTH lysR-type" evidence="1">
    <location>
        <begin position="3"/>
        <end position="41"/>
    </location>
</feature>
<dbReference type="InterPro" id="IPR036390">
    <property type="entry name" value="WH_DNA-bd_sf"/>
</dbReference>
<reference evidence="3" key="1">
    <citation type="submission" date="2016-06" db="EMBL/GenBank/DDBJ databases">
        <authorList>
            <person name="Rodrigo-Torres L."/>
            <person name="Arahal D.R."/>
        </authorList>
    </citation>
    <scope>NUCLEOTIDE SEQUENCE [LARGE SCALE GENOMIC DNA]</scope>
    <source>
        <strain evidence="3">CECT 7224</strain>
    </source>
</reference>